<dbReference type="Pfam" id="PF03682">
    <property type="entry name" value="UPF0158"/>
    <property type="match status" value="1"/>
</dbReference>
<reference evidence="1 2" key="1">
    <citation type="submission" date="2015-09" db="EMBL/GenBank/DDBJ databases">
        <title>Identification and resolution of microdiversity through metagenomic sequencing of parallel consortia.</title>
        <authorList>
            <person name="Nelson W.C."/>
            <person name="Romine M.F."/>
            <person name="Lindemann S.R."/>
        </authorList>
    </citation>
    <scope>NUCLEOTIDE SEQUENCE [LARGE SCALE GENOMIC DNA]</scope>
    <source>
        <strain evidence="1">HL-49</strain>
    </source>
</reference>
<proteinExistence type="predicted"/>
<organism evidence="1 2">
    <name type="scientific">Algoriphagus marincola HL-49</name>
    <dbReference type="NCBI Taxonomy" id="1305737"/>
    <lineage>
        <taxon>Bacteria</taxon>
        <taxon>Pseudomonadati</taxon>
        <taxon>Bacteroidota</taxon>
        <taxon>Cytophagia</taxon>
        <taxon>Cytophagales</taxon>
        <taxon>Cyclobacteriaceae</taxon>
        <taxon>Algoriphagus</taxon>
    </lineage>
</organism>
<dbReference type="eggNOG" id="ENOG5032N7D">
    <property type="taxonomic scope" value="Bacteria"/>
</dbReference>
<gene>
    <name evidence="1" type="ORF">HLUCCX10_13220</name>
</gene>
<dbReference type="InterPro" id="IPR005361">
    <property type="entry name" value="UPF0158"/>
</dbReference>
<accession>A0A0P8A6N7</accession>
<dbReference type="AlphaFoldDB" id="A0A0P8A6N7"/>
<dbReference type="EMBL" id="LJXT01000092">
    <property type="protein sequence ID" value="KPQ13380.1"/>
    <property type="molecule type" value="Genomic_DNA"/>
</dbReference>
<comment type="caution">
    <text evidence="1">The sequence shown here is derived from an EMBL/GenBank/DDBJ whole genome shotgun (WGS) entry which is preliminary data.</text>
</comment>
<evidence type="ECO:0000313" key="2">
    <source>
        <dbReference type="Proteomes" id="UP000050421"/>
    </source>
</evidence>
<dbReference type="Proteomes" id="UP000050421">
    <property type="component" value="Unassembled WGS sequence"/>
</dbReference>
<dbReference type="STRING" id="1305737.GCA_000526355_02197"/>
<protein>
    <submittedName>
        <fullName evidence="1">Uncharacterized protein family (UPF0158)</fullName>
    </submittedName>
</protein>
<dbReference type="PATRIC" id="fig|1305737.6.peg.3302"/>
<sequence>MLSLTDQEVDRITTQLLKGMVCFFQIDKRKIHHMPDDEDYFNYDLTPDEEDILDEIDANPDNYAEFTKMEIPQEHQMMQDFIDRYVKERNLAEDLVNALTKPKSMTAYKFLIDESKYKNQWHEHRQLKYKDWVREQVDSFNYAED</sequence>
<evidence type="ECO:0000313" key="1">
    <source>
        <dbReference type="EMBL" id="KPQ13380.1"/>
    </source>
</evidence>
<name>A0A0P8A6N7_9BACT</name>
<dbReference type="OrthoDB" id="961309at2"/>